<organism evidence="2 3">
    <name type="scientific">Kribbella amoyensis</name>
    <dbReference type="NCBI Taxonomy" id="996641"/>
    <lineage>
        <taxon>Bacteria</taxon>
        <taxon>Bacillati</taxon>
        <taxon>Actinomycetota</taxon>
        <taxon>Actinomycetes</taxon>
        <taxon>Propionibacteriales</taxon>
        <taxon>Kribbellaceae</taxon>
        <taxon>Kribbella</taxon>
    </lineage>
</organism>
<comment type="caution">
    <text evidence="2">The sequence shown here is derived from an EMBL/GenBank/DDBJ whole genome shotgun (WGS) entry which is preliminary data.</text>
</comment>
<keyword evidence="1" id="KW-1133">Transmembrane helix</keyword>
<feature type="transmembrane region" description="Helical" evidence="1">
    <location>
        <begin position="21"/>
        <end position="45"/>
    </location>
</feature>
<evidence type="ECO:0000313" key="2">
    <source>
        <dbReference type="EMBL" id="TWD79662.1"/>
    </source>
</evidence>
<dbReference type="Proteomes" id="UP000318380">
    <property type="component" value="Unassembled WGS sequence"/>
</dbReference>
<evidence type="ECO:0000256" key="1">
    <source>
        <dbReference type="SAM" id="Phobius"/>
    </source>
</evidence>
<evidence type="ECO:0000313" key="3">
    <source>
        <dbReference type="Proteomes" id="UP000318380"/>
    </source>
</evidence>
<keyword evidence="1" id="KW-0472">Membrane</keyword>
<feature type="transmembrane region" description="Helical" evidence="1">
    <location>
        <begin position="57"/>
        <end position="83"/>
    </location>
</feature>
<protein>
    <submittedName>
        <fullName evidence="2">Uncharacterized protein</fullName>
    </submittedName>
</protein>
<sequence length="96" mass="9872">MRRIFVVGPCRTYRSMASAGGSVPYPALLIGAGAAGAGGGIWALVAGTEDPDAFWKGAGVGIGVCVAWLIYSIAVVGVLRLAGKDHTKIARERRAD</sequence>
<name>A0A561BLI6_9ACTN</name>
<dbReference type="AlphaFoldDB" id="A0A561BLI6"/>
<keyword evidence="1" id="KW-0812">Transmembrane</keyword>
<reference evidence="2 3" key="1">
    <citation type="submission" date="2019-06" db="EMBL/GenBank/DDBJ databases">
        <title>Sequencing the genomes of 1000 actinobacteria strains.</title>
        <authorList>
            <person name="Klenk H.-P."/>
        </authorList>
    </citation>
    <scope>NUCLEOTIDE SEQUENCE [LARGE SCALE GENOMIC DNA]</scope>
    <source>
        <strain evidence="2 3">DSM 24683</strain>
    </source>
</reference>
<keyword evidence="3" id="KW-1185">Reference proteome</keyword>
<accession>A0A561BLI6</accession>
<dbReference type="EMBL" id="VIVK01000001">
    <property type="protein sequence ID" value="TWD79662.1"/>
    <property type="molecule type" value="Genomic_DNA"/>
</dbReference>
<gene>
    <name evidence="2" type="ORF">FB561_0726</name>
</gene>
<proteinExistence type="predicted"/>